<dbReference type="InterPro" id="IPR043532">
    <property type="entry name" value="AP2_Mu_N"/>
</dbReference>
<evidence type="ECO:0000313" key="10">
    <source>
        <dbReference type="EMBL" id="KAA0160458.1"/>
    </source>
</evidence>
<dbReference type="OMA" id="VWKIPRI"/>
<name>A0A5A8CX09_CAFRO</name>
<dbReference type="PRINTS" id="PR00314">
    <property type="entry name" value="CLATHRINADPT"/>
</dbReference>
<dbReference type="InterPro" id="IPR028565">
    <property type="entry name" value="MHD"/>
</dbReference>
<dbReference type="PIRSF" id="PIRSF005992">
    <property type="entry name" value="Clathrin_mu"/>
    <property type="match status" value="1"/>
</dbReference>
<evidence type="ECO:0000313" key="11">
    <source>
        <dbReference type="EMBL" id="KAA0171957.1"/>
    </source>
</evidence>
<proteinExistence type="inferred from homology"/>
<dbReference type="Proteomes" id="UP000323011">
    <property type="component" value="Unassembled WGS sequence"/>
</dbReference>
<evidence type="ECO:0000256" key="7">
    <source>
        <dbReference type="PIRNR" id="PIRNR005992"/>
    </source>
</evidence>
<dbReference type="EMBL" id="VLTM01000044">
    <property type="protein sequence ID" value="KAA0160458.1"/>
    <property type="molecule type" value="Genomic_DNA"/>
</dbReference>
<feature type="domain" description="MHD" evidence="8">
    <location>
        <begin position="171"/>
        <end position="451"/>
    </location>
</feature>
<keyword evidence="4" id="KW-0472">Membrane</keyword>
<evidence type="ECO:0000256" key="2">
    <source>
        <dbReference type="ARBA" id="ARBA00022583"/>
    </source>
</evidence>
<accession>A0A5A8CX09</accession>
<dbReference type="FunFam" id="3.30.450.60:FF:000002">
    <property type="entry name" value="AP-2 complex subunit mu, putative"/>
    <property type="match status" value="1"/>
</dbReference>
<dbReference type="InterPro" id="IPR050431">
    <property type="entry name" value="Adaptor_comp_med_subunit"/>
</dbReference>
<dbReference type="InterPro" id="IPR001392">
    <property type="entry name" value="Clathrin_mu"/>
</dbReference>
<keyword evidence="3 7" id="KW-0653">Protein transport</keyword>
<dbReference type="Proteomes" id="UP000325113">
    <property type="component" value="Unassembled WGS sequence"/>
</dbReference>
<reference evidence="12 13" key="1">
    <citation type="submission" date="2019-07" db="EMBL/GenBank/DDBJ databases">
        <title>Genomes of Cafeteria roenbergensis.</title>
        <authorList>
            <person name="Fischer M.G."/>
            <person name="Hackl T."/>
            <person name="Roman M."/>
        </authorList>
    </citation>
    <scope>NUCLEOTIDE SEQUENCE [LARGE SCALE GENOMIC DNA]</scope>
    <source>
        <strain evidence="9 12">BVI</strain>
        <strain evidence="10 14">Cflag</strain>
        <strain evidence="11 13">RCC970-E3</strain>
    </source>
</reference>
<protein>
    <recommendedName>
        <fullName evidence="8">MHD domain-containing protein</fullName>
    </recommendedName>
</protein>
<dbReference type="CDD" id="cd09251">
    <property type="entry name" value="AP-2_Mu2_Cterm"/>
    <property type="match status" value="1"/>
</dbReference>
<comment type="caution">
    <text evidence="9">The sequence shown here is derived from an EMBL/GenBank/DDBJ whole genome shotgun (WGS) entry which is preliminary data.</text>
</comment>
<dbReference type="InterPro" id="IPR022775">
    <property type="entry name" value="AP_mu_sigma_su"/>
</dbReference>
<dbReference type="GO" id="GO:0006886">
    <property type="term" value="P:intracellular protein transport"/>
    <property type="evidence" value="ECO:0007669"/>
    <property type="project" value="UniProtKB-UniRule"/>
</dbReference>
<dbReference type="Gene3D" id="2.60.40.1170">
    <property type="entry name" value="Mu homology domain, subdomain B"/>
    <property type="match status" value="2"/>
</dbReference>
<dbReference type="Gene3D" id="3.30.450.60">
    <property type="match status" value="1"/>
</dbReference>
<evidence type="ECO:0000256" key="5">
    <source>
        <dbReference type="ARBA" id="ARBA00023176"/>
    </source>
</evidence>
<dbReference type="InterPro" id="IPR011012">
    <property type="entry name" value="Longin-like_dom_sf"/>
</dbReference>
<dbReference type="Proteomes" id="UP000324907">
    <property type="component" value="Unassembled WGS sequence"/>
</dbReference>
<dbReference type="AlphaFoldDB" id="A0A5A8CX09"/>
<evidence type="ECO:0000313" key="13">
    <source>
        <dbReference type="Proteomes" id="UP000324907"/>
    </source>
</evidence>
<keyword evidence="5" id="KW-0168">Coated pit</keyword>
<dbReference type="SUPFAM" id="SSF49447">
    <property type="entry name" value="Second domain of Mu2 adaptin subunit (ap50) of ap2 adaptor"/>
    <property type="match status" value="1"/>
</dbReference>
<dbReference type="PANTHER" id="PTHR10529">
    <property type="entry name" value="AP COMPLEX SUBUNIT MU"/>
    <property type="match status" value="1"/>
</dbReference>
<gene>
    <name evidence="11" type="ORF">FNF28_00274</name>
    <name evidence="9" type="ORF">FNF29_00112</name>
    <name evidence="10" type="ORF">FNF31_04327</name>
</gene>
<evidence type="ECO:0000256" key="4">
    <source>
        <dbReference type="ARBA" id="ARBA00023136"/>
    </source>
</evidence>
<dbReference type="InterPro" id="IPR043512">
    <property type="entry name" value="Mu2_C"/>
</dbReference>
<evidence type="ECO:0000256" key="6">
    <source>
        <dbReference type="ARBA" id="ARBA00037878"/>
    </source>
</evidence>
<dbReference type="EMBL" id="VLTN01000001">
    <property type="protein sequence ID" value="KAA0157536.1"/>
    <property type="molecule type" value="Genomic_DNA"/>
</dbReference>
<dbReference type="Pfam" id="PF00928">
    <property type="entry name" value="Adap_comp_sub"/>
    <property type="match status" value="1"/>
</dbReference>
<sequence>MISGLFFVNMKGEVVISRIYRDDVSISAANQFRLKIIAAKETGSSAPVRMFEGSTFVFKRAGNLFMVAVTRNNANAAMIFHFMTACVEIFRGYFNGKFDEETLRNNFSLVYELLDEILDFGYPQTTVLDILKLYINLGVASAPTTAEETAKMTSAITGARDWRREGIVYKTNQVHIDVLESVNMLVSQTGTVLRHDVAGKILMRTELTGMPECKINLNDKLIIGRKSGASSAAPTPSAGAAAASSAAAPVPGGARAKPRGVELEDVTFHRCVQLSKFDADRSITFVPPDGEFELMAYRISDGVRAPFRIIPVVEEQGDTRVIINLRLSATYNTQTYATNVTIVIPTPPNTARARIVTSSGRARYEPAKKAIVWRLKRLNGQVELPFQADVELIKSTKRRAWVRPPISMDFHVPRYTSSGLTVRTLKVFERSNYQSTKWVRYDTRAGAYQIRL</sequence>
<evidence type="ECO:0000256" key="1">
    <source>
        <dbReference type="ARBA" id="ARBA00022448"/>
    </source>
</evidence>
<evidence type="ECO:0000256" key="3">
    <source>
        <dbReference type="ARBA" id="ARBA00022927"/>
    </source>
</evidence>
<dbReference type="InterPro" id="IPR036168">
    <property type="entry name" value="AP2_Mu_C_sf"/>
</dbReference>
<evidence type="ECO:0000259" key="8">
    <source>
        <dbReference type="PROSITE" id="PS51072"/>
    </source>
</evidence>
<comment type="subcellular location">
    <subcellularLocation>
        <location evidence="6">Membrane</location>
        <location evidence="6">Coated pit</location>
    </subcellularLocation>
</comment>
<dbReference type="SUPFAM" id="SSF64356">
    <property type="entry name" value="SNARE-like"/>
    <property type="match status" value="1"/>
</dbReference>
<evidence type="ECO:0000313" key="12">
    <source>
        <dbReference type="Proteomes" id="UP000323011"/>
    </source>
</evidence>
<dbReference type="CDD" id="cd14836">
    <property type="entry name" value="AP2_Mu_N"/>
    <property type="match status" value="1"/>
</dbReference>
<dbReference type="GO" id="GO:0030131">
    <property type="term" value="C:clathrin adaptor complex"/>
    <property type="evidence" value="ECO:0007669"/>
    <property type="project" value="UniProtKB-UniRule"/>
</dbReference>
<dbReference type="GO" id="GO:0005905">
    <property type="term" value="C:clathrin-coated pit"/>
    <property type="evidence" value="ECO:0007669"/>
    <property type="project" value="UniProtKB-KW"/>
</dbReference>
<evidence type="ECO:0000313" key="9">
    <source>
        <dbReference type="EMBL" id="KAA0157536.1"/>
    </source>
</evidence>
<keyword evidence="1 7" id="KW-0813">Transport</keyword>
<dbReference type="EMBL" id="VLTL01000003">
    <property type="protein sequence ID" value="KAA0171957.1"/>
    <property type="molecule type" value="Genomic_DNA"/>
</dbReference>
<keyword evidence="2" id="KW-0254">Endocytosis</keyword>
<organism evidence="9 12">
    <name type="scientific">Cafeteria roenbergensis</name>
    <name type="common">Marine flagellate</name>
    <dbReference type="NCBI Taxonomy" id="33653"/>
    <lineage>
        <taxon>Eukaryota</taxon>
        <taxon>Sar</taxon>
        <taxon>Stramenopiles</taxon>
        <taxon>Bigyra</taxon>
        <taxon>Opalozoa</taxon>
        <taxon>Bicosoecida</taxon>
        <taxon>Cafeteriaceae</taxon>
        <taxon>Cafeteria</taxon>
    </lineage>
</organism>
<comment type="similarity">
    <text evidence="7">Belongs to the adaptor complexes medium subunit family.</text>
</comment>
<keyword evidence="12" id="KW-1185">Reference proteome</keyword>
<dbReference type="Pfam" id="PF01217">
    <property type="entry name" value="Clat_adaptor_s"/>
    <property type="match status" value="1"/>
</dbReference>
<dbReference type="PROSITE" id="PS51072">
    <property type="entry name" value="MHD"/>
    <property type="match status" value="1"/>
</dbReference>
<dbReference type="GO" id="GO:0006897">
    <property type="term" value="P:endocytosis"/>
    <property type="evidence" value="ECO:0007669"/>
    <property type="project" value="UniProtKB-KW"/>
</dbReference>
<evidence type="ECO:0000313" key="14">
    <source>
        <dbReference type="Proteomes" id="UP000325113"/>
    </source>
</evidence>